<dbReference type="AlphaFoldDB" id="A0A146K1X3"/>
<sequence>IILCQKVSIDETVYDFLNAISEMQQLVVESQISIYQRIAAFYEIYRTSINLPIEFFTNKLFLKQKKDTTFQIMGYPFFIFQPSPEFDPFFTSFKLISSTLDQVIPAVSQTQQQVNLLVCPPLMFISEGFPDVKIQSVAHLRNCTVNEAEIKVNQCAGKHFAFFNTTFRCQTQKFNRYFDKLNLTTAEQSRNSLIKFIQSHQSRIMAAQVADICCKLLNVTEQFKSGLLVKQEQFSFLTRFDFETSKKQNAKASLINLFGDQIYLVHFDDGDFCFVTEKVNLQIEQLSKEVENRLLGEFIKNINFLTGVDLLFLENLFFMQKTQKIALKSANSFQFQFLLQKAFGYVKFLQVEDILMQKEDILRLTGLLAANQLESATLRHIRVQNQEDYKFLNQQLKQLDNIKVENVAVSGKSGIKDELKKIQKWNIADWRLYLAE</sequence>
<accession>A0A146K1X3</accession>
<gene>
    <name evidence="1" type="ORF">TPC1_30966</name>
</gene>
<dbReference type="EMBL" id="GDID01007067">
    <property type="protein sequence ID" value="JAP89539.1"/>
    <property type="molecule type" value="Transcribed_RNA"/>
</dbReference>
<name>A0A146K1X3_9EUKA</name>
<reference evidence="1" key="1">
    <citation type="submission" date="2015-07" db="EMBL/GenBank/DDBJ databases">
        <title>Adaptation to a free-living lifestyle via gene acquisitions in the diplomonad Trepomonas sp. PC1.</title>
        <authorList>
            <person name="Xu F."/>
            <person name="Jerlstrom-Hultqvist J."/>
            <person name="Kolisko M."/>
            <person name="Simpson A.G.B."/>
            <person name="Roger A.J."/>
            <person name="Svard S.G."/>
            <person name="Andersson J.O."/>
        </authorList>
    </citation>
    <scope>NUCLEOTIDE SEQUENCE</scope>
    <source>
        <strain evidence="1">PC1</strain>
    </source>
</reference>
<evidence type="ECO:0000313" key="1">
    <source>
        <dbReference type="EMBL" id="JAP89539.1"/>
    </source>
</evidence>
<feature type="non-terminal residue" evidence="1">
    <location>
        <position position="1"/>
    </location>
</feature>
<protein>
    <submittedName>
        <fullName evidence="1">Uncharacterized protein</fullName>
    </submittedName>
</protein>
<organism evidence="1">
    <name type="scientific">Trepomonas sp. PC1</name>
    <dbReference type="NCBI Taxonomy" id="1076344"/>
    <lineage>
        <taxon>Eukaryota</taxon>
        <taxon>Metamonada</taxon>
        <taxon>Diplomonadida</taxon>
        <taxon>Hexamitidae</taxon>
        <taxon>Hexamitinae</taxon>
        <taxon>Trepomonas</taxon>
    </lineage>
</organism>
<proteinExistence type="predicted"/>